<name>A0AAJ8LLA0_9TREE</name>
<feature type="transmembrane region" description="Helical" evidence="1">
    <location>
        <begin position="322"/>
        <end position="343"/>
    </location>
</feature>
<dbReference type="GeneID" id="43591943"/>
<organism evidence="2 3">
    <name type="scientific">Kwoniella shandongensis</name>
    <dbReference type="NCBI Taxonomy" id="1734106"/>
    <lineage>
        <taxon>Eukaryota</taxon>
        <taxon>Fungi</taxon>
        <taxon>Dikarya</taxon>
        <taxon>Basidiomycota</taxon>
        <taxon>Agaricomycotina</taxon>
        <taxon>Tremellomycetes</taxon>
        <taxon>Tremellales</taxon>
        <taxon>Cryptococcaceae</taxon>
        <taxon>Kwoniella</taxon>
    </lineage>
</organism>
<evidence type="ECO:0000256" key="1">
    <source>
        <dbReference type="SAM" id="Phobius"/>
    </source>
</evidence>
<reference evidence="2" key="1">
    <citation type="submission" date="2017-08" db="EMBL/GenBank/DDBJ databases">
        <authorList>
            <person name="Cuomo C."/>
            <person name="Billmyre B."/>
            <person name="Heitman J."/>
        </authorList>
    </citation>
    <scope>NUCLEOTIDE SEQUENCE</scope>
    <source>
        <strain evidence="2">CBS 12478</strain>
    </source>
</reference>
<dbReference type="KEGG" id="ksn:43591943"/>
<gene>
    <name evidence="2" type="ORF">CI109_105918</name>
</gene>
<dbReference type="AlphaFoldDB" id="A0AAJ8LLA0"/>
<keyword evidence="1" id="KW-0812">Transmembrane</keyword>
<reference evidence="2" key="2">
    <citation type="submission" date="2024-01" db="EMBL/GenBank/DDBJ databases">
        <title>Comparative genomics of Cryptococcus and Kwoniella reveals pathogenesis evolution and contrasting modes of karyotype evolution via chromosome fusion or intercentromeric recombination.</title>
        <authorList>
            <person name="Coelho M.A."/>
            <person name="David-Palma M."/>
            <person name="Shea T."/>
            <person name="Bowers K."/>
            <person name="McGinley-Smith S."/>
            <person name="Mohammad A.W."/>
            <person name="Gnirke A."/>
            <person name="Yurkov A.M."/>
            <person name="Nowrousian M."/>
            <person name="Sun S."/>
            <person name="Cuomo C.A."/>
            <person name="Heitman J."/>
        </authorList>
    </citation>
    <scope>NUCLEOTIDE SEQUENCE</scope>
    <source>
        <strain evidence="2">CBS 12478</strain>
    </source>
</reference>
<feature type="transmembrane region" description="Helical" evidence="1">
    <location>
        <begin position="263"/>
        <end position="288"/>
    </location>
</feature>
<feature type="transmembrane region" description="Helical" evidence="1">
    <location>
        <begin position="219"/>
        <end position="243"/>
    </location>
</feature>
<feature type="transmembrane region" description="Helical" evidence="1">
    <location>
        <begin position="355"/>
        <end position="374"/>
    </location>
</feature>
<keyword evidence="1" id="KW-1133">Transmembrane helix</keyword>
<evidence type="ECO:0000313" key="2">
    <source>
        <dbReference type="EMBL" id="WWD21433.1"/>
    </source>
</evidence>
<sequence length="421" mass="46766">MYNSNNALTMLSAFLGQLVCVGAVWIASDRALKTSIAISSLHTKTGENCAETTHTNDQPIEPANRSPSWRRAFSKRALSAYLTIGLVLSFEMFVMFGLPKLTTIFFLDLFWSILLGVIICMSFFKALHIIFRPASFLRIETIPNNPMPKLIHSPIPNHPSPFFLETPFRLPVCIALTIAILGSAYNGYYACLPLVAAAYTIMILSVYHMPKVSMRKFYLGVAAIIATIFTVIAIIVLVANIFSNEEDKPAEEKDEEFKMFSPWIGRILTMFNLSVSFNIPAIIMALTLRYEHSVSPLAATHPLPKDGHAIVPAVLPYFPRPIFITGIVSSILGVGSLYVFTMIVPPPEGGFENGVVGLFVIPFVFLGMPVAAWWTGQFQSWWTYSEEWFPKPEAAVAKNSDDVEKGLEEEQVVDDLLDVKA</sequence>
<feature type="transmembrane region" description="Helical" evidence="1">
    <location>
        <begin position="6"/>
        <end position="27"/>
    </location>
</feature>
<dbReference type="Proteomes" id="UP000322225">
    <property type="component" value="Chromosome 11"/>
</dbReference>
<accession>A0AAJ8LLA0</accession>
<feature type="transmembrane region" description="Helical" evidence="1">
    <location>
        <begin position="78"/>
        <end position="98"/>
    </location>
</feature>
<evidence type="ECO:0000313" key="3">
    <source>
        <dbReference type="Proteomes" id="UP000322225"/>
    </source>
</evidence>
<proteinExistence type="predicted"/>
<keyword evidence="1" id="KW-0472">Membrane</keyword>
<feature type="transmembrane region" description="Helical" evidence="1">
    <location>
        <begin position="187"/>
        <end position="207"/>
    </location>
</feature>
<keyword evidence="3" id="KW-1185">Reference proteome</keyword>
<feature type="transmembrane region" description="Helical" evidence="1">
    <location>
        <begin position="104"/>
        <end position="124"/>
    </location>
</feature>
<dbReference type="EMBL" id="CP144061">
    <property type="protein sequence ID" value="WWD21433.1"/>
    <property type="molecule type" value="Genomic_DNA"/>
</dbReference>
<protein>
    <submittedName>
        <fullName evidence="2">Uncharacterized protein</fullName>
    </submittedName>
</protein>
<dbReference type="RefSeq" id="XP_031857940.2">
    <property type="nucleotide sequence ID" value="XM_032007772.2"/>
</dbReference>